<evidence type="ECO:0000313" key="1">
    <source>
        <dbReference type="EMBL" id="SFO35440.1"/>
    </source>
</evidence>
<dbReference type="EMBL" id="FOVH01000005">
    <property type="protein sequence ID" value="SFO35440.1"/>
    <property type="molecule type" value="Genomic_DNA"/>
</dbReference>
<evidence type="ECO:0000313" key="2">
    <source>
        <dbReference type="Proteomes" id="UP000183413"/>
    </source>
</evidence>
<dbReference type="RefSeq" id="WP_143118473.1">
    <property type="nucleotide sequence ID" value="NZ_FOVH01000005.1"/>
</dbReference>
<protein>
    <submittedName>
        <fullName evidence="1">Uncharacterized protein</fullName>
    </submittedName>
</protein>
<proteinExistence type="predicted"/>
<gene>
    <name evidence="1" type="ORF">SAMN04489713_105208</name>
</gene>
<dbReference type="eggNOG" id="COG2208">
    <property type="taxonomic scope" value="Bacteria"/>
</dbReference>
<keyword evidence="2" id="KW-1185">Reference proteome</keyword>
<reference evidence="1 2" key="1">
    <citation type="submission" date="2016-10" db="EMBL/GenBank/DDBJ databases">
        <authorList>
            <person name="de Groot N.N."/>
        </authorList>
    </citation>
    <scope>NUCLEOTIDE SEQUENCE [LARGE SCALE GENOMIC DNA]</scope>
    <source>
        <strain evidence="1 2">DSM 43067</strain>
    </source>
</reference>
<sequence length="92" mass="10012">MFGRVEGSPAGPWHLRWCNAGYPPPLLSTGDGGTHFPDEHRPLLGEPDLTGTRLDGSHLAQLSLPDLCDKLLERVEPCCEDDVPLLALRTPS</sequence>
<dbReference type="Proteomes" id="UP000183413">
    <property type="component" value="Unassembled WGS sequence"/>
</dbReference>
<dbReference type="STRING" id="1993.SAMN04489713_105208"/>
<accession>A0A1I5GHR5</accession>
<organism evidence="1 2">
    <name type="scientific">Actinomadura madurae</name>
    <dbReference type="NCBI Taxonomy" id="1993"/>
    <lineage>
        <taxon>Bacteria</taxon>
        <taxon>Bacillati</taxon>
        <taxon>Actinomycetota</taxon>
        <taxon>Actinomycetes</taxon>
        <taxon>Streptosporangiales</taxon>
        <taxon>Thermomonosporaceae</taxon>
        <taxon>Actinomadura</taxon>
    </lineage>
</organism>
<dbReference type="InParanoid" id="A0A1I5GHR5"/>
<name>A0A1I5GHR5_9ACTN</name>
<dbReference type="AlphaFoldDB" id="A0A1I5GHR5"/>
<dbReference type="OrthoDB" id="118142at2"/>